<dbReference type="InterPro" id="IPR051815">
    <property type="entry name" value="Molybdate_resp_trans_reg"/>
</dbReference>
<dbReference type="EMBL" id="JABFBC010000003">
    <property type="protein sequence ID" value="NNU81825.1"/>
    <property type="molecule type" value="Genomic_DNA"/>
</dbReference>
<dbReference type="AlphaFoldDB" id="A0A849L5Z0"/>
<evidence type="ECO:0000259" key="1">
    <source>
        <dbReference type="Pfam" id="PF00126"/>
    </source>
</evidence>
<evidence type="ECO:0000313" key="2">
    <source>
        <dbReference type="EMBL" id="NNU81825.1"/>
    </source>
</evidence>
<name>A0A849L5Z0_9RHOB</name>
<evidence type="ECO:0000313" key="3">
    <source>
        <dbReference type="Proteomes" id="UP000572377"/>
    </source>
</evidence>
<dbReference type="Gene3D" id="1.10.10.10">
    <property type="entry name" value="Winged helix-like DNA-binding domain superfamily/Winged helix DNA-binding domain"/>
    <property type="match status" value="1"/>
</dbReference>
<accession>A0A849L5Z0</accession>
<gene>
    <name evidence="2" type="ORF">HMH01_15415</name>
</gene>
<dbReference type="Proteomes" id="UP000572377">
    <property type="component" value="Unassembled WGS sequence"/>
</dbReference>
<proteinExistence type="predicted"/>
<dbReference type="InterPro" id="IPR036390">
    <property type="entry name" value="WH_DNA-bd_sf"/>
</dbReference>
<dbReference type="PANTHER" id="PTHR30432:SF1">
    <property type="entry name" value="DNA-BINDING TRANSCRIPTIONAL DUAL REGULATOR MODE"/>
    <property type="match status" value="1"/>
</dbReference>
<dbReference type="PANTHER" id="PTHR30432">
    <property type="entry name" value="TRANSCRIPTIONAL REGULATOR MODE"/>
    <property type="match status" value="1"/>
</dbReference>
<dbReference type="InterPro" id="IPR000847">
    <property type="entry name" value="LysR_HTH_N"/>
</dbReference>
<reference evidence="2 3" key="1">
    <citation type="submission" date="2020-05" db="EMBL/GenBank/DDBJ databases">
        <title>Gimesia benthica sp. nov., a novel planctomycete isolated from a deep-sea water sample of the Northwest Indian Ocean.</title>
        <authorList>
            <person name="Wang J."/>
            <person name="Ruan C."/>
            <person name="Song L."/>
            <person name="Zhu Y."/>
            <person name="Li A."/>
            <person name="Zheng X."/>
            <person name="Wang L."/>
            <person name="Lu Z."/>
            <person name="Huang Y."/>
            <person name="Du W."/>
            <person name="Zhou Y."/>
            <person name="Huang L."/>
            <person name="Dai X."/>
        </authorList>
    </citation>
    <scope>NUCLEOTIDE SEQUENCE [LARGE SCALE GENOMIC DNA]</scope>
    <source>
        <strain evidence="2 3">YYQ-30</strain>
    </source>
</reference>
<dbReference type="InterPro" id="IPR036388">
    <property type="entry name" value="WH-like_DNA-bd_sf"/>
</dbReference>
<dbReference type="Pfam" id="PF00126">
    <property type="entry name" value="HTH_1"/>
    <property type="match status" value="1"/>
</dbReference>
<organism evidence="2 3">
    <name type="scientific">Halovulum dunhuangense</name>
    <dbReference type="NCBI Taxonomy" id="1505036"/>
    <lineage>
        <taxon>Bacteria</taxon>
        <taxon>Pseudomonadati</taxon>
        <taxon>Pseudomonadota</taxon>
        <taxon>Alphaproteobacteria</taxon>
        <taxon>Rhodobacterales</taxon>
        <taxon>Paracoccaceae</taxon>
        <taxon>Halovulum</taxon>
    </lineage>
</organism>
<feature type="domain" description="HTH lysR-type" evidence="1">
    <location>
        <begin position="35"/>
        <end position="96"/>
    </location>
</feature>
<dbReference type="SUPFAM" id="SSF46785">
    <property type="entry name" value="Winged helix' DNA-binding domain"/>
    <property type="match status" value="1"/>
</dbReference>
<protein>
    <submittedName>
        <fullName evidence="2">LysR family transcriptional regulator</fullName>
    </submittedName>
</protein>
<comment type="caution">
    <text evidence="2">The sequence shown here is derived from an EMBL/GenBank/DDBJ whole genome shotgun (WGS) entry which is preliminary data.</text>
</comment>
<keyword evidence="3" id="KW-1185">Reference proteome</keyword>
<sequence length="134" mass="15054">MSRRKKRPIDQERLRHPGVRTKIYVQADMIGAGKIELLRTLKRAGSISAAAREMGMGYRRAWFLLDTIQRCFREPLFETTRGGADPGGSILTPLGEELIARYDAHIEKIEKASADFLGWLETHQSDRPAGDGDS</sequence>